<reference evidence="1" key="1">
    <citation type="submission" date="2014-11" db="EMBL/GenBank/DDBJ databases">
        <authorList>
            <person name="Amaro Gonzalez C."/>
        </authorList>
    </citation>
    <scope>NUCLEOTIDE SEQUENCE</scope>
</reference>
<reference evidence="1" key="2">
    <citation type="journal article" date="2015" name="Fish Shellfish Immunol.">
        <title>Early steps in the European eel (Anguilla anguilla)-Vibrio vulnificus interaction in the gills: Role of the RtxA13 toxin.</title>
        <authorList>
            <person name="Callol A."/>
            <person name="Pajuelo D."/>
            <person name="Ebbesson L."/>
            <person name="Teles M."/>
            <person name="MacKenzie S."/>
            <person name="Amaro C."/>
        </authorList>
    </citation>
    <scope>NUCLEOTIDE SEQUENCE</scope>
</reference>
<accession>A0A0E9VRF8</accession>
<organism evidence="1">
    <name type="scientific">Anguilla anguilla</name>
    <name type="common">European freshwater eel</name>
    <name type="synonym">Muraena anguilla</name>
    <dbReference type="NCBI Taxonomy" id="7936"/>
    <lineage>
        <taxon>Eukaryota</taxon>
        <taxon>Metazoa</taxon>
        <taxon>Chordata</taxon>
        <taxon>Craniata</taxon>
        <taxon>Vertebrata</taxon>
        <taxon>Euteleostomi</taxon>
        <taxon>Actinopterygii</taxon>
        <taxon>Neopterygii</taxon>
        <taxon>Teleostei</taxon>
        <taxon>Anguilliformes</taxon>
        <taxon>Anguillidae</taxon>
        <taxon>Anguilla</taxon>
    </lineage>
</organism>
<sequence length="31" mass="3303">MGDIIMVFCMKKKTSAQLSITTDSAPSVKGN</sequence>
<name>A0A0E9VRF8_ANGAN</name>
<dbReference type="AlphaFoldDB" id="A0A0E9VRF8"/>
<protein>
    <submittedName>
        <fullName evidence="1">Uncharacterized protein</fullName>
    </submittedName>
</protein>
<dbReference type="EMBL" id="GBXM01027863">
    <property type="protein sequence ID" value="JAH80714.1"/>
    <property type="molecule type" value="Transcribed_RNA"/>
</dbReference>
<evidence type="ECO:0000313" key="1">
    <source>
        <dbReference type="EMBL" id="JAH80714.1"/>
    </source>
</evidence>
<proteinExistence type="predicted"/>